<sequence length="298" mass="33442">EDKFPFAAEITPHQFASKDDHILPDTSFNNNIVEDDSFQHVTIPAVSSAPAVETMMLHDHDEPNVILPAVPVVSRIESSSLESHDMPPVVEISEEPPTTDIVENLGRGHRTKIPSIKLQDFVTNTISKICPSNCSTALSRPSGTPYPLAEYVNYANFSPRHRKFLAAISAATEPQSFAEAVKDIRWRDAMQLEIEALENNGTWTVETLPPNKKAIGSKWVYRIKYHADGTIERYKARLVIMGNNQVEGLDYHETFAPVVKMVTVRTFLAVAAAKHWELHQMDVHNAFLHGDLDEEVYM</sequence>
<reference evidence="2 3" key="1">
    <citation type="journal article" date="2018" name="Front. Plant Sci.">
        <title>Red Clover (Trifolium pratense) and Zigzag Clover (T. medium) - A Picture of Genomic Similarities and Differences.</title>
        <authorList>
            <person name="Dluhosova J."/>
            <person name="Istvanek J."/>
            <person name="Nedelnik J."/>
            <person name="Repkova J."/>
        </authorList>
    </citation>
    <scope>NUCLEOTIDE SEQUENCE [LARGE SCALE GENOMIC DNA]</scope>
    <source>
        <strain evidence="3">cv. 10/8</strain>
        <tissue evidence="2">Leaf</tissue>
    </source>
</reference>
<dbReference type="Pfam" id="PF07727">
    <property type="entry name" value="RVT_2"/>
    <property type="match status" value="1"/>
</dbReference>
<dbReference type="InterPro" id="IPR013103">
    <property type="entry name" value="RVT_2"/>
</dbReference>
<evidence type="ECO:0000313" key="2">
    <source>
        <dbReference type="EMBL" id="MCI05376.1"/>
    </source>
</evidence>
<proteinExistence type="predicted"/>
<keyword evidence="3" id="KW-1185">Reference proteome</keyword>
<feature type="non-terminal residue" evidence="2">
    <location>
        <position position="1"/>
    </location>
</feature>
<dbReference type="EMBL" id="LXQA010058486">
    <property type="protein sequence ID" value="MCI05376.1"/>
    <property type="molecule type" value="Genomic_DNA"/>
</dbReference>
<dbReference type="AlphaFoldDB" id="A0A392P1Z5"/>
<accession>A0A392P1Z5</accession>
<comment type="caution">
    <text evidence="2">The sequence shown here is derived from an EMBL/GenBank/DDBJ whole genome shotgun (WGS) entry which is preliminary data.</text>
</comment>
<dbReference type="Proteomes" id="UP000265520">
    <property type="component" value="Unassembled WGS sequence"/>
</dbReference>
<feature type="domain" description="Reverse transcriptase Ty1/copia-type" evidence="1">
    <location>
        <begin position="200"/>
        <end position="298"/>
    </location>
</feature>
<protein>
    <recommendedName>
        <fullName evidence="1">Reverse transcriptase Ty1/copia-type domain-containing protein</fullName>
    </recommendedName>
</protein>
<organism evidence="2 3">
    <name type="scientific">Trifolium medium</name>
    <dbReference type="NCBI Taxonomy" id="97028"/>
    <lineage>
        <taxon>Eukaryota</taxon>
        <taxon>Viridiplantae</taxon>
        <taxon>Streptophyta</taxon>
        <taxon>Embryophyta</taxon>
        <taxon>Tracheophyta</taxon>
        <taxon>Spermatophyta</taxon>
        <taxon>Magnoliopsida</taxon>
        <taxon>eudicotyledons</taxon>
        <taxon>Gunneridae</taxon>
        <taxon>Pentapetalae</taxon>
        <taxon>rosids</taxon>
        <taxon>fabids</taxon>
        <taxon>Fabales</taxon>
        <taxon>Fabaceae</taxon>
        <taxon>Papilionoideae</taxon>
        <taxon>50 kb inversion clade</taxon>
        <taxon>NPAAA clade</taxon>
        <taxon>Hologalegina</taxon>
        <taxon>IRL clade</taxon>
        <taxon>Trifolieae</taxon>
        <taxon>Trifolium</taxon>
    </lineage>
</organism>
<name>A0A392P1Z5_9FABA</name>
<feature type="non-terminal residue" evidence="2">
    <location>
        <position position="298"/>
    </location>
</feature>
<evidence type="ECO:0000313" key="3">
    <source>
        <dbReference type="Proteomes" id="UP000265520"/>
    </source>
</evidence>
<evidence type="ECO:0000259" key="1">
    <source>
        <dbReference type="Pfam" id="PF07727"/>
    </source>
</evidence>